<organism evidence="2 3">
    <name type="scientific">Nocardioides jiangxiensis</name>
    <dbReference type="NCBI Taxonomy" id="3064524"/>
    <lineage>
        <taxon>Bacteria</taxon>
        <taxon>Bacillati</taxon>
        <taxon>Actinomycetota</taxon>
        <taxon>Actinomycetes</taxon>
        <taxon>Propionibacteriales</taxon>
        <taxon>Nocardioidaceae</taxon>
        <taxon>Nocardioides</taxon>
    </lineage>
</organism>
<gene>
    <name evidence="2" type="ORF">Q5722_07020</name>
</gene>
<evidence type="ECO:0000256" key="1">
    <source>
        <dbReference type="SAM" id="Phobius"/>
    </source>
</evidence>
<proteinExistence type="predicted"/>
<keyword evidence="1" id="KW-1133">Transmembrane helix</keyword>
<evidence type="ECO:0000313" key="3">
    <source>
        <dbReference type="Proteomes" id="UP001233314"/>
    </source>
</evidence>
<dbReference type="RefSeq" id="WP_305027493.1">
    <property type="nucleotide sequence ID" value="NZ_JAUQTA010000001.1"/>
</dbReference>
<sequence>MEPFAEIFTRDQVFILLAILAFFLLSIVIALSVRKPEESTDLEHFDHEHGETEAR</sequence>
<dbReference type="Proteomes" id="UP001233314">
    <property type="component" value="Unassembled WGS sequence"/>
</dbReference>
<dbReference type="EMBL" id="JAUQTA010000001">
    <property type="protein sequence ID" value="MDO7868117.1"/>
    <property type="molecule type" value="Genomic_DNA"/>
</dbReference>
<keyword evidence="1" id="KW-0472">Membrane</keyword>
<name>A0ABT9B068_9ACTN</name>
<comment type="caution">
    <text evidence="2">The sequence shown here is derived from an EMBL/GenBank/DDBJ whole genome shotgun (WGS) entry which is preliminary data.</text>
</comment>
<keyword evidence="3" id="KW-1185">Reference proteome</keyword>
<feature type="transmembrane region" description="Helical" evidence="1">
    <location>
        <begin position="12"/>
        <end position="33"/>
    </location>
</feature>
<evidence type="ECO:0000313" key="2">
    <source>
        <dbReference type="EMBL" id="MDO7868117.1"/>
    </source>
</evidence>
<keyword evidence="1" id="KW-0812">Transmembrane</keyword>
<accession>A0ABT9B068</accession>
<protein>
    <recommendedName>
        <fullName evidence="4">CcoQ/FixQ family Cbb3-type cytochrome c oxidase assembly chaperone</fullName>
    </recommendedName>
</protein>
<evidence type="ECO:0008006" key="4">
    <source>
        <dbReference type="Google" id="ProtNLM"/>
    </source>
</evidence>
<reference evidence="2 3" key="1">
    <citation type="submission" date="2023-07" db="EMBL/GenBank/DDBJ databases">
        <title>Nocardioides sp. nov WY-20 isolated from soil.</title>
        <authorList>
            <person name="Liu B."/>
            <person name="Wan Y."/>
        </authorList>
    </citation>
    <scope>NUCLEOTIDE SEQUENCE [LARGE SCALE GENOMIC DNA]</scope>
    <source>
        <strain evidence="2 3">WY-20</strain>
    </source>
</reference>